<feature type="compositionally biased region" description="Acidic residues" evidence="1">
    <location>
        <begin position="39"/>
        <end position="61"/>
    </location>
</feature>
<sequence length="89" mass="10102">MKIGGRPTTVEEMYALEDWYILIDSAMIMCKVEPVFEEQLDDDEPTMLTDAVDDEDEDDKDDATTEAILVDDTEDVDDQDFNPDDDGFA</sequence>
<dbReference type="Proteomes" id="UP000823775">
    <property type="component" value="Unassembled WGS sequence"/>
</dbReference>
<comment type="caution">
    <text evidence="2">The sequence shown here is derived from an EMBL/GenBank/DDBJ whole genome shotgun (WGS) entry which is preliminary data.</text>
</comment>
<protein>
    <submittedName>
        <fullName evidence="2">Uncharacterized protein</fullName>
    </submittedName>
</protein>
<evidence type="ECO:0000313" key="3">
    <source>
        <dbReference type="Proteomes" id="UP000823775"/>
    </source>
</evidence>
<dbReference type="EMBL" id="JACEIK010001901">
    <property type="protein sequence ID" value="MCD7472993.1"/>
    <property type="molecule type" value="Genomic_DNA"/>
</dbReference>
<keyword evidence="3" id="KW-1185">Reference proteome</keyword>
<name>A0ABS8TPR6_DATST</name>
<evidence type="ECO:0000313" key="2">
    <source>
        <dbReference type="EMBL" id="MCD7472993.1"/>
    </source>
</evidence>
<organism evidence="2 3">
    <name type="scientific">Datura stramonium</name>
    <name type="common">Jimsonweed</name>
    <name type="synonym">Common thornapple</name>
    <dbReference type="NCBI Taxonomy" id="4076"/>
    <lineage>
        <taxon>Eukaryota</taxon>
        <taxon>Viridiplantae</taxon>
        <taxon>Streptophyta</taxon>
        <taxon>Embryophyta</taxon>
        <taxon>Tracheophyta</taxon>
        <taxon>Spermatophyta</taxon>
        <taxon>Magnoliopsida</taxon>
        <taxon>eudicotyledons</taxon>
        <taxon>Gunneridae</taxon>
        <taxon>Pentapetalae</taxon>
        <taxon>asterids</taxon>
        <taxon>lamiids</taxon>
        <taxon>Solanales</taxon>
        <taxon>Solanaceae</taxon>
        <taxon>Solanoideae</taxon>
        <taxon>Datureae</taxon>
        <taxon>Datura</taxon>
    </lineage>
</organism>
<reference evidence="2 3" key="1">
    <citation type="journal article" date="2021" name="BMC Genomics">
        <title>Datura genome reveals duplications of psychoactive alkaloid biosynthetic genes and high mutation rate following tissue culture.</title>
        <authorList>
            <person name="Rajewski A."/>
            <person name="Carter-House D."/>
            <person name="Stajich J."/>
            <person name="Litt A."/>
        </authorList>
    </citation>
    <scope>NUCLEOTIDE SEQUENCE [LARGE SCALE GENOMIC DNA]</scope>
    <source>
        <strain evidence="2">AR-01</strain>
    </source>
</reference>
<gene>
    <name evidence="2" type="ORF">HAX54_014522</name>
</gene>
<feature type="region of interest" description="Disordered" evidence="1">
    <location>
        <begin position="39"/>
        <end position="89"/>
    </location>
</feature>
<evidence type="ECO:0000256" key="1">
    <source>
        <dbReference type="SAM" id="MobiDB-lite"/>
    </source>
</evidence>
<proteinExistence type="predicted"/>
<accession>A0ABS8TPR6</accession>
<feature type="compositionally biased region" description="Acidic residues" evidence="1">
    <location>
        <begin position="69"/>
        <end position="89"/>
    </location>
</feature>